<comment type="caution">
    <text evidence="3">The sequence shown here is derived from an EMBL/GenBank/DDBJ whole genome shotgun (WGS) entry which is preliminary data.</text>
</comment>
<dbReference type="PANTHER" id="PTHR21032:SF0">
    <property type="entry name" value="G PATCH DOMAIN-CONTAINING PROTEIN 11"/>
    <property type="match status" value="1"/>
</dbReference>
<keyword evidence="4" id="KW-1185">Reference proteome</keyword>
<evidence type="ECO:0000259" key="2">
    <source>
        <dbReference type="PROSITE" id="PS50174"/>
    </source>
</evidence>
<evidence type="ECO:0000313" key="3">
    <source>
        <dbReference type="EMBL" id="KAA8576906.1"/>
    </source>
</evidence>
<feature type="compositionally biased region" description="Basic and acidic residues" evidence="1">
    <location>
        <begin position="35"/>
        <end position="65"/>
    </location>
</feature>
<name>A0A5M9K9H6_MONFR</name>
<gene>
    <name evidence="3" type="ORF">EYC84_006946</name>
</gene>
<feature type="region of interest" description="Disordered" evidence="1">
    <location>
        <begin position="236"/>
        <end position="255"/>
    </location>
</feature>
<dbReference type="GO" id="GO:0003676">
    <property type="term" value="F:nucleic acid binding"/>
    <property type="evidence" value="ECO:0007669"/>
    <property type="project" value="InterPro"/>
</dbReference>
<organism evidence="3 4">
    <name type="scientific">Monilinia fructicola</name>
    <name type="common">Brown rot fungus</name>
    <name type="synonym">Ciboria fructicola</name>
    <dbReference type="NCBI Taxonomy" id="38448"/>
    <lineage>
        <taxon>Eukaryota</taxon>
        <taxon>Fungi</taxon>
        <taxon>Dikarya</taxon>
        <taxon>Ascomycota</taxon>
        <taxon>Pezizomycotina</taxon>
        <taxon>Leotiomycetes</taxon>
        <taxon>Helotiales</taxon>
        <taxon>Sclerotiniaceae</taxon>
        <taxon>Monilinia</taxon>
    </lineage>
</organism>
<dbReference type="PROSITE" id="PS50174">
    <property type="entry name" value="G_PATCH"/>
    <property type="match status" value="1"/>
</dbReference>
<feature type="region of interest" description="Disordered" evidence="1">
    <location>
        <begin position="163"/>
        <end position="195"/>
    </location>
</feature>
<dbReference type="InterPro" id="IPR000467">
    <property type="entry name" value="G_patch_dom"/>
</dbReference>
<feature type="domain" description="G-patch" evidence="2">
    <location>
        <begin position="88"/>
        <end position="114"/>
    </location>
</feature>
<proteinExistence type="predicted"/>
<accession>A0A5M9K9H6</accession>
<protein>
    <recommendedName>
        <fullName evidence="2">G-patch domain-containing protein</fullName>
    </recommendedName>
</protein>
<dbReference type="VEuPathDB" id="FungiDB:MFRU_014g00280"/>
<sequence length="322" mass="37498">MTGDDLRITEASNGAAQDEEEEDDYMNMIIAEPTQPREKETYTQRRQRIQRESEARSRTKSKAEMAAEEAAAREAALSKSMLAAPESAQSKGLKMMAKMGFKPGVALGRRTMWGRGWSRCLEEVEREGKRVKAEEGEYRERVRKEREEGRLEGMVGAAMRVAERMDGEREEEEEERIVVSTENGETGKDQDQVKRKISTKPLKQINILWRGLVRKREEKERDRRMRYDLQQSLSRLPTYDDADEDKDDKRALGKDKVQHTMVEDLEEEDPELDAFNLLEPAERLRMLVEHLRSQYNYCFFCKFKYPNDLMDGCPGLTEEDHD</sequence>
<feature type="region of interest" description="Disordered" evidence="1">
    <location>
        <begin position="1"/>
        <end position="87"/>
    </location>
</feature>
<dbReference type="PANTHER" id="PTHR21032">
    <property type="entry name" value="G PATCH DOMAIN-CONTAINING PROTEIN 11"/>
    <property type="match status" value="1"/>
</dbReference>
<dbReference type="GO" id="GO:0000776">
    <property type="term" value="C:kinetochore"/>
    <property type="evidence" value="ECO:0007669"/>
    <property type="project" value="TreeGrafter"/>
</dbReference>
<dbReference type="AlphaFoldDB" id="A0A5M9K9H6"/>
<reference evidence="3 4" key="1">
    <citation type="submission" date="2019-06" db="EMBL/GenBank/DDBJ databases">
        <title>Genome Sequence of the Brown Rot Fungal Pathogen Monilinia fructicola.</title>
        <authorList>
            <person name="De Miccolis Angelini R.M."/>
            <person name="Landi L."/>
            <person name="Abate D."/>
            <person name="Pollastro S."/>
            <person name="Romanazzi G."/>
            <person name="Faretra F."/>
        </authorList>
    </citation>
    <scope>NUCLEOTIDE SEQUENCE [LARGE SCALE GENOMIC DNA]</scope>
    <source>
        <strain evidence="3 4">Mfrc123</strain>
    </source>
</reference>
<dbReference type="InterPro" id="IPR025239">
    <property type="entry name" value="DUF4187"/>
</dbReference>
<dbReference type="Pfam" id="PF13821">
    <property type="entry name" value="DUF4187"/>
    <property type="match status" value="1"/>
</dbReference>
<dbReference type="Proteomes" id="UP000322873">
    <property type="component" value="Unassembled WGS sequence"/>
</dbReference>
<evidence type="ECO:0000256" key="1">
    <source>
        <dbReference type="SAM" id="MobiDB-lite"/>
    </source>
</evidence>
<dbReference type="InterPro" id="IPR039249">
    <property type="entry name" value="GPATCH11"/>
</dbReference>
<dbReference type="SMART" id="SM01173">
    <property type="entry name" value="DUF4187"/>
    <property type="match status" value="1"/>
</dbReference>
<dbReference type="EMBL" id="VICG01000001">
    <property type="protein sequence ID" value="KAA8576906.1"/>
    <property type="molecule type" value="Genomic_DNA"/>
</dbReference>
<feature type="compositionally biased region" description="Basic and acidic residues" evidence="1">
    <location>
        <begin position="185"/>
        <end position="194"/>
    </location>
</feature>
<evidence type="ECO:0000313" key="4">
    <source>
        <dbReference type="Proteomes" id="UP000322873"/>
    </source>
</evidence>